<dbReference type="EMBL" id="UYRV01001261">
    <property type="protein sequence ID" value="VDK46591.1"/>
    <property type="molecule type" value="Genomic_DNA"/>
</dbReference>
<keyword evidence="3" id="KW-0547">Nucleotide-binding</keyword>
<keyword evidence="8" id="KW-1185">Reference proteome</keyword>
<organism evidence="7 8">
    <name type="scientific">Cylicostephanus goldi</name>
    <name type="common">Nematode worm</name>
    <dbReference type="NCBI Taxonomy" id="71465"/>
    <lineage>
        <taxon>Eukaryota</taxon>
        <taxon>Metazoa</taxon>
        <taxon>Ecdysozoa</taxon>
        <taxon>Nematoda</taxon>
        <taxon>Chromadorea</taxon>
        <taxon>Rhabditida</taxon>
        <taxon>Rhabditina</taxon>
        <taxon>Rhabditomorpha</taxon>
        <taxon>Strongyloidea</taxon>
        <taxon>Strongylidae</taxon>
        <taxon>Cylicostephanus</taxon>
    </lineage>
</organism>
<name>A0A3P6RSG7_CYLGO</name>
<evidence type="ECO:0000313" key="7">
    <source>
        <dbReference type="EMBL" id="VDK46591.1"/>
    </source>
</evidence>
<reference evidence="7 8" key="1">
    <citation type="submission" date="2018-11" db="EMBL/GenBank/DDBJ databases">
        <authorList>
            <consortium name="Pathogen Informatics"/>
        </authorList>
    </citation>
    <scope>NUCLEOTIDE SEQUENCE [LARGE SCALE GENOMIC DNA]</scope>
</reference>
<comment type="catalytic activity">
    <reaction evidence="6">
        <text>L-glutamyl-[protein] + L-glutamate + ATP = gamma-L-glutamyl-L-glutamyl-[protein] + ADP + phosphate + H(+)</text>
        <dbReference type="Rhea" id="RHEA:60144"/>
        <dbReference type="Rhea" id="RHEA-COMP:10208"/>
        <dbReference type="Rhea" id="RHEA-COMP:15517"/>
        <dbReference type="ChEBI" id="CHEBI:15378"/>
        <dbReference type="ChEBI" id="CHEBI:29973"/>
        <dbReference type="ChEBI" id="CHEBI:29985"/>
        <dbReference type="ChEBI" id="CHEBI:30616"/>
        <dbReference type="ChEBI" id="CHEBI:43474"/>
        <dbReference type="ChEBI" id="CHEBI:143622"/>
        <dbReference type="ChEBI" id="CHEBI:456216"/>
    </reaction>
    <physiologicalReaction direction="left-to-right" evidence="6">
        <dbReference type="Rhea" id="RHEA:60145"/>
    </physiologicalReaction>
</comment>
<keyword evidence="2" id="KW-0436">Ligase</keyword>
<evidence type="ECO:0000256" key="2">
    <source>
        <dbReference type="ARBA" id="ARBA00022598"/>
    </source>
</evidence>
<keyword evidence="4" id="KW-0067">ATP-binding</keyword>
<dbReference type="GO" id="GO:0019098">
    <property type="term" value="P:reproductive behavior"/>
    <property type="evidence" value="ECO:0007669"/>
    <property type="project" value="UniProtKB-ARBA"/>
</dbReference>
<dbReference type="AlphaFoldDB" id="A0A3P6RSG7"/>
<accession>A0A3P6RSG7</accession>
<evidence type="ECO:0000256" key="1">
    <source>
        <dbReference type="ARBA" id="ARBA00006820"/>
    </source>
</evidence>
<evidence type="ECO:0000313" key="8">
    <source>
        <dbReference type="Proteomes" id="UP000271889"/>
    </source>
</evidence>
<dbReference type="GO" id="GO:0005524">
    <property type="term" value="F:ATP binding"/>
    <property type="evidence" value="ECO:0007669"/>
    <property type="project" value="UniProtKB-KW"/>
</dbReference>
<evidence type="ECO:0000256" key="4">
    <source>
        <dbReference type="ARBA" id="ARBA00022840"/>
    </source>
</evidence>
<dbReference type="SUPFAM" id="SSF56059">
    <property type="entry name" value="Glutathione synthetase ATP-binding domain-like"/>
    <property type="match status" value="1"/>
</dbReference>
<protein>
    <recommendedName>
        <fullName evidence="5">Tubulin--tyrosine ligase-like protein 5</fullName>
    </recommendedName>
</protein>
<evidence type="ECO:0000256" key="6">
    <source>
        <dbReference type="ARBA" id="ARBA00049274"/>
    </source>
</evidence>
<gene>
    <name evidence="7" type="ORF">CGOC_LOCUS810</name>
</gene>
<dbReference type="PROSITE" id="PS51221">
    <property type="entry name" value="TTL"/>
    <property type="match status" value="1"/>
</dbReference>
<dbReference type="PANTHER" id="PTHR12241:SF145">
    <property type="entry name" value="TUBULIN POLYGLUTAMYLASE TTLL5"/>
    <property type="match status" value="1"/>
</dbReference>
<dbReference type="GO" id="GO:0036064">
    <property type="term" value="C:ciliary basal body"/>
    <property type="evidence" value="ECO:0007669"/>
    <property type="project" value="TreeGrafter"/>
</dbReference>
<sequence length="339" mass="38908">MQFVIIFSLQINSDTKLVKTVLHSHGFTQCSRKNPSFNLLWCGSSVKATRMRTILPWQRINQFPRSTELTRKDKLYDNLASLRSLNILLLHGISSQGRGIFFANKHQEIPQNEPLLVSRYIENPLLIDGHKFDLRIYVAVTSFFPLVAYVYSEGLTRVASEKYCSEADSKDAFVHLTNYSINKNNSHFIRNESMACEDFGHKWTLGALLRHLEKQGVDAKMLMLRIEDIVVKSLLSVQNRVTSACRTTTPHVGTNFELFGFDILVDDQLKPWLLEVNLSPSLSCRERTEGGKEEKRRKESWFERVHVFLEKVIDKVGCTKSPGSPRAERTRACLQRGCR</sequence>
<proteinExistence type="inferred from homology"/>
<dbReference type="Gene3D" id="3.30.470.20">
    <property type="entry name" value="ATP-grasp fold, B domain"/>
    <property type="match status" value="1"/>
</dbReference>
<dbReference type="OrthoDB" id="2016263at2759"/>
<evidence type="ECO:0000256" key="3">
    <source>
        <dbReference type="ARBA" id="ARBA00022741"/>
    </source>
</evidence>
<evidence type="ECO:0000256" key="5">
    <source>
        <dbReference type="ARBA" id="ARBA00041448"/>
    </source>
</evidence>
<dbReference type="GO" id="GO:0070740">
    <property type="term" value="F:tubulin-glutamic acid ligase activity"/>
    <property type="evidence" value="ECO:0007669"/>
    <property type="project" value="TreeGrafter"/>
</dbReference>
<feature type="non-terminal residue" evidence="7">
    <location>
        <position position="339"/>
    </location>
</feature>
<dbReference type="Pfam" id="PF03133">
    <property type="entry name" value="TTL"/>
    <property type="match status" value="1"/>
</dbReference>
<dbReference type="GO" id="GO:0000226">
    <property type="term" value="P:microtubule cytoskeleton organization"/>
    <property type="evidence" value="ECO:0007669"/>
    <property type="project" value="TreeGrafter"/>
</dbReference>
<dbReference type="PANTHER" id="PTHR12241">
    <property type="entry name" value="TUBULIN POLYGLUTAMYLASE"/>
    <property type="match status" value="1"/>
</dbReference>
<dbReference type="GO" id="GO:0015631">
    <property type="term" value="F:tubulin binding"/>
    <property type="evidence" value="ECO:0007669"/>
    <property type="project" value="TreeGrafter"/>
</dbReference>
<comment type="similarity">
    <text evidence="1">Belongs to the tubulin--tyrosine ligase family.</text>
</comment>
<dbReference type="Proteomes" id="UP000271889">
    <property type="component" value="Unassembled WGS sequence"/>
</dbReference>
<dbReference type="InterPro" id="IPR004344">
    <property type="entry name" value="TTL/TTLL_fam"/>
</dbReference>